<protein>
    <recommendedName>
        <fullName evidence="2">Putative zinc-finger domain-containing protein</fullName>
    </recommendedName>
</protein>
<evidence type="ECO:0000259" key="2">
    <source>
        <dbReference type="Pfam" id="PF13490"/>
    </source>
</evidence>
<evidence type="ECO:0000256" key="1">
    <source>
        <dbReference type="SAM" id="Phobius"/>
    </source>
</evidence>
<keyword evidence="1" id="KW-1133">Transmembrane helix</keyword>
<dbReference type="InterPro" id="IPR027383">
    <property type="entry name" value="Znf_put"/>
</dbReference>
<dbReference type="Pfam" id="PF13490">
    <property type="entry name" value="zf-HC2"/>
    <property type="match status" value="1"/>
</dbReference>
<dbReference type="AlphaFoldDB" id="A0A3E2BKV0"/>
<gene>
    <name evidence="3" type="ORF">OP8BY_0450</name>
</gene>
<organism evidence="3 4">
    <name type="scientific">Candidatus Saccharicenans subterraneus</name>
    <dbReference type="NCBI Taxonomy" id="2508984"/>
    <lineage>
        <taxon>Bacteria</taxon>
        <taxon>Candidatus Aminicenantota</taxon>
        <taxon>Candidatus Aminicenantia</taxon>
        <taxon>Candidatus Aminicenantales</taxon>
        <taxon>Candidatus Saccharicenantaceae</taxon>
        <taxon>Candidatus Saccharicenans</taxon>
    </lineage>
</organism>
<proteinExistence type="predicted"/>
<keyword evidence="1" id="KW-0472">Membrane</keyword>
<name>A0A3E2BKV0_9BACT</name>
<evidence type="ECO:0000313" key="3">
    <source>
        <dbReference type="EMBL" id="RFT15341.1"/>
    </source>
</evidence>
<comment type="caution">
    <text evidence="3">The sequence shown here is derived from an EMBL/GenBank/DDBJ whole genome shotgun (WGS) entry which is preliminary data.</text>
</comment>
<feature type="domain" description="Putative zinc-finger" evidence="2">
    <location>
        <begin position="3"/>
        <end position="37"/>
    </location>
</feature>
<dbReference type="Gene3D" id="1.10.10.1320">
    <property type="entry name" value="Anti-sigma factor, zinc-finger domain"/>
    <property type="match status" value="1"/>
</dbReference>
<dbReference type="EMBL" id="QUAH01000010">
    <property type="protein sequence ID" value="RFT15341.1"/>
    <property type="molecule type" value="Genomic_DNA"/>
</dbReference>
<accession>A0A3E2BKV0</accession>
<sequence length="169" mass="19161">MNCDKVQLLLSDYLEGELQLGLKRELEDHLSACPDCARLLEATRSLASEWPRLPEIEPPAGLIHKLYLIPETASRRKKAWSFGWKFWLSPAFQPVLTALTVVLVVFSLLTFTTPGRSLKKTAALELRRTYSLAQKTLVRAGVLKDKLQGYRENFIASLEAKNIYKSDNN</sequence>
<dbReference type="Proteomes" id="UP000257323">
    <property type="component" value="Unassembled WGS sequence"/>
</dbReference>
<reference evidence="3 4" key="1">
    <citation type="submission" date="2018-08" db="EMBL/GenBank/DDBJ databases">
        <title>Genome analysis of the thermophilic bacterium of the candidate phylum Aminicenantes from deep subsurface aquifer revealed its physiology and ecological role.</title>
        <authorList>
            <person name="Kadnikov V.V."/>
            <person name="Mardanov A.V."/>
            <person name="Beletsky A.V."/>
            <person name="Karnachuk O.V."/>
            <person name="Ravin N.V."/>
        </authorList>
    </citation>
    <scope>NUCLEOTIDE SEQUENCE [LARGE SCALE GENOMIC DNA]</scope>
    <source>
        <strain evidence="3">BY38</strain>
    </source>
</reference>
<keyword evidence="1" id="KW-0812">Transmembrane</keyword>
<dbReference type="InterPro" id="IPR041916">
    <property type="entry name" value="Anti_sigma_zinc_sf"/>
</dbReference>
<evidence type="ECO:0000313" key="4">
    <source>
        <dbReference type="Proteomes" id="UP000257323"/>
    </source>
</evidence>
<feature type="transmembrane region" description="Helical" evidence="1">
    <location>
        <begin position="91"/>
        <end position="111"/>
    </location>
</feature>